<dbReference type="EMBL" id="CAJNJA010077918">
    <property type="protein sequence ID" value="CAE7921097.1"/>
    <property type="molecule type" value="Genomic_DNA"/>
</dbReference>
<evidence type="ECO:0000313" key="3">
    <source>
        <dbReference type="Proteomes" id="UP000601435"/>
    </source>
</evidence>
<reference evidence="2" key="1">
    <citation type="submission" date="2021-02" db="EMBL/GenBank/DDBJ databases">
        <authorList>
            <person name="Dougan E. K."/>
            <person name="Rhodes N."/>
            <person name="Thang M."/>
            <person name="Chan C."/>
        </authorList>
    </citation>
    <scope>NUCLEOTIDE SEQUENCE</scope>
</reference>
<accession>A0A813BXG4</accession>
<protein>
    <submittedName>
        <fullName evidence="2">Uncharacterized protein</fullName>
    </submittedName>
</protein>
<dbReference type="Proteomes" id="UP000601435">
    <property type="component" value="Unassembled WGS sequence"/>
</dbReference>
<sequence length="197" mass="21338">MYNFARPANHKVEVDVYMTGIRDSAAAACLAQHVFDAAEAAVKERGGSCPIAFRVLASKRPAKSAPRHEKDTYKPYRDGSAGFPQASERSLAFWEDLPEEARKADLVGVIAQFFNFEVVADTTSLCKDMLDVIVPKPGGILIFQSGFNTRVPLHAEDMVWGTLSEKVERAGAKMALISNGFSFDKASGKSGVIPPDG</sequence>
<feature type="region of interest" description="Disordered" evidence="1">
    <location>
        <begin position="62"/>
        <end position="81"/>
    </location>
</feature>
<evidence type="ECO:0000256" key="1">
    <source>
        <dbReference type="SAM" id="MobiDB-lite"/>
    </source>
</evidence>
<feature type="non-terminal residue" evidence="2">
    <location>
        <position position="1"/>
    </location>
</feature>
<dbReference type="AlphaFoldDB" id="A0A813BXG4"/>
<dbReference type="OrthoDB" id="435267at2759"/>
<comment type="caution">
    <text evidence="2">The sequence shown here is derived from an EMBL/GenBank/DDBJ whole genome shotgun (WGS) entry which is preliminary data.</text>
</comment>
<organism evidence="2 3">
    <name type="scientific">Symbiodinium necroappetens</name>
    <dbReference type="NCBI Taxonomy" id="1628268"/>
    <lineage>
        <taxon>Eukaryota</taxon>
        <taxon>Sar</taxon>
        <taxon>Alveolata</taxon>
        <taxon>Dinophyceae</taxon>
        <taxon>Suessiales</taxon>
        <taxon>Symbiodiniaceae</taxon>
        <taxon>Symbiodinium</taxon>
    </lineage>
</organism>
<proteinExistence type="predicted"/>
<name>A0A813BXG4_9DINO</name>
<evidence type="ECO:0000313" key="2">
    <source>
        <dbReference type="EMBL" id="CAE7921097.1"/>
    </source>
</evidence>
<keyword evidence="3" id="KW-1185">Reference proteome</keyword>
<feature type="compositionally biased region" description="Basic and acidic residues" evidence="1">
    <location>
        <begin position="66"/>
        <end position="77"/>
    </location>
</feature>
<gene>
    <name evidence="2" type="ORF">SNEC2469_LOCUS31750</name>
</gene>